<evidence type="ECO:0000256" key="5">
    <source>
        <dbReference type="PIRSR" id="PIRSR019543-2"/>
    </source>
</evidence>
<evidence type="ECO:0000256" key="3">
    <source>
        <dbReference type="ARBA" id="ARBA00023002"/>
    </source>
</evidence>
<dbReference type="RefSeq" id="WP_023405492.1">
    <property type="nucleotide sequence ID" value="NZ_BAUJ01000073.1"/>
</dbReference>
<dbReference type="GO" id="GO:0005506">
    <property type="term" value="F:iron ion binding"/>
    <property type="evidence" value="ECO:0007669"/>
    <property type="project" value="InterPro"/>
</dbReference>
<evidence type="ECO:0000256" key="2">
    <source>
        <dbReference type="ARBA" id="ARBA00022723"/>
    </source>
</evidence>
<dbReference type="EMBL" id="BAUJ01000073">
    <property type="protein sequence ID" value="GAD91200.1"/>
    <property type="molecule type" value="Genomic_DNA"/>
</dbReference>
<keyword evidence="3" id="KW-0560">Oxidoreductase</keyword>
<evidence type="ECO:0000313" key="8">
    <source>
        <dbReference type="EMBL" id="GAD91200.1"/>
    </source>
</evidence>
<keyword evidence="9" id="KW-1185">Reference proteome</keyword>
<keyword evidence="4 5" id="KW-0408">Iron</keyword>
<dbReference type="AlphaFoldDB" id="V5HPM2"/>
<evidence type="ECO:0000259" key="7">
    <source>
        <dbReference type="Pfam" id="PF02668"/>
    </source>
</evidence>
<sequence>MYTEICTDEAKNALYSLIEREVKTNPYKNYDGFLIDVKRVANELPEQTSSMFKTIRNSIDNDKEQVFLIRNCPIDKDLPELGNEDPVNVKRATKKTFVGEALLALYSICCDMPILSYTTRNEGDFFQDVKAMDKYNLTQTQKTNGALNWHNDRTAHPVRADYLMLLGLRVPEQNRIETHYIDAKKVISQLPNHHIYELNRNSFYTPYDDFSRDSNANQQNSEPHSIIYEGDKLRYYDDRTNILNPSVEKSKEALENLKKVINESQVDIKEIQESDLFIFPNLKGLHARQLAGIQDFAAQSERWLLKTYNFESSRVANRYSYLYTEKFGQVNDDCLTV</sequence>
<gene>
    <name evidence="8" type="ORF">VHA01S_073_00120</name>
</gene>
<dbReference type="OrthoDB" id="2986723at2"/>
<dbReference type="GO" id="GO:0016706">
    <property type="term" value="F:2-oxoglutarate-dependent dioxygenase activity"/>
    <property type="evidence" value="ECO:0007669"/>
    <property type="project" value="UniProtKB-ARBA"/>
</dbReference>
<proteinExistence type="inferred from homology"/>
<organism evidence="8 9">
    <name type="scientific">Vibrio halioticoli NBRC 102217</name>
    <dbReference type="NCBI Taxonomy" id="1219072"/>
    <lineage>
        <taxon>Bacteria</taxon>
        <taxon>Pseudomonadati</taxon>
        <taxon>Pseudomonadota</taxon>
        <taxon>Gammaproteobacteria</taxon>
        <taxon>Vibrionales</taxon>
        <taxon>Vibrionaceae</taxon>
        <taxon>Vibrio</taxon>
    </lineage>
</organism>
<evidence type="ECO:0000256" key="6">
    <source>
        <dbReference type="SAM" id="Coils"/>
    </source>
</evidence>
<dbReference type="Gene3D" id="3.60.130.10">
    <property type="entry name" value="Clavaminate synthase-like"/>
    <property type="match status" value="1"/>
</dbReference>
<keyword evidence="2 5" id="KW-0479">Metal-binding</keyword>
<dbReference type="Proteomes" id="UP000017800">
    <property type="component" value="Unassembled WGS sequence"/>
</dbReference>
<comment type="similarity">
    <text evidence="1">Belongs to the clavaminate synthase family.</text>
</comment>
<name>V5HPM2_9VIBR</name>
<dbReference type="InterPro" id="IPR003819">
    <property type="entry name" value="TauD/TfdA-like"/>
</dbReference>
<dbReference type="InterPro" id="IPR014503">
    <property type="entry name" value="Clavaminate_syn-like"/>
</dbReference>
<comment type="caution">
    <text evidence="8">The sequence shown here is derived from an EMBL/GenBank/DDBJ whole genome shotgun (WGS) entry which is preliminary data.</text>
</comment>
<evidence type="ECO:0000256" key="1">
    <source>
        <dbReference type="ARBA" id="ARBA00008425"/>
    </source>
</evidence>
<reference evidence="8 9" key="1">
    <citation type="submission" date="2013-10" db="EMBL/GenBank/DDBJ databases">
        <authorList>
            <person name="Ichikawa N."/>
            <person name="Kimura A."/>
            <person name="Ohji S."/>
            <person name="Hosoyama A."/>
            <person name="Fujita N."/>
        </authorList>
    </citation>
    <scope>NUCLEOTIDE SEQUENCE [LARGE SCALE GENOMIC DNA]</scope>
    <source>
        <strain evidence="8 9">NBRC 102217</strain>
    </source>
</reference>
<feature type="domain" description="TauD/TfdA-like" evidence="7">
    <location>
        <begin position="134"/>
        <end position="308"/>
    </location>
</feature>
<keyword evidence="6" id="KW-0175">Coiled coil</keyword>
<reference evidence="8 9" key="2">
    <citation type="submission" date="2013-11" db="EMBL/GenBank/DDBJ databases">
        <title>Whole genome shotgun sequence of Vibrio halioticoli NBRC 102217.</title>
        <authorList>
            <person name="Isaki S."/>
            <person name="Kimura A."/>
            <person name="Ohji S."/>
            <person name="Hosoyama A."/>
            <person name="Fujita N."/>
            <person name="Hashimoto M."/>
            <person name="Hosoyama Y."/>
            <person name="Yamazoe A."/>
        </authorList>
    </citation>
    <scope>NUCLEOTIDE SEQUENCE [LARGE SCALE GENOMIC DNA]</scope>
    <source>
        <strain evidence="8 9">NBRC 102217</strain>
    </source>
</reference>
<dbReference type="PIRSF" id="PIRSF019543">
    <property type="entry name" value="Clavaminate_syn"/>
    <property type="match status" value="1"/>
</dbReference>
<dbReference type="InterPro" id="IPR042098">
    <property type="entry name" value="TauD-like_sf"/>
</dbReference>
<feature type="coiled-coil region" evidence="6">
    <location>
        <begin position="247"/>
        <end position="274"/>
    </location>
</feature>
<evidence type="ECO:0000313" key="9">
    <source>
        <dbReference type="Proteomes" id="UP000017800"/>
    </source>
</evidence>
<dbReference type="SUPFAM" id="SSF51197">
    <property type="entry name" value="Clavaminate synthase-like"/>
    <property type="match status" value="1"/>
</dbReference>
<accession>V5HPM2</accession>
<evidence type="ECO:0000256" key="4">
    <source>
        <dbReference type="ARBA" id="ARBA00023004"/>
    </source>
</evidence>
<dbReference type="Pfam" id="PF02668">
    <property type="entry name" value="TauD"/>
    <property type="match status" value="1"/>
</dbReference>
<feature type="binding site" evidence="5">
    <location>
        <position position="150"/>
    </location>
    <ligand>
        <name>Fe cation</name>
        <dbReference type="ChEBI" id="CHEBI:24875"/>
    </ligand>
</feature>
<protein>
    <recommendedName>
        <fullName evidence="7">TauD/TfdA-like domain-containing protein</fullName>
    </recommendedName>
</protein>
<dbReference type="eggNOG" id="ENOG502Z88G">
    <property type="taxonomic scope" value="Bacteria"/>
</dbReference>